<reference evidence="25 26" key="1">
    <citation type="journal article" date="2017" name="Appl. Environ. Microbiol.">
        <title>Parallel evolution of two clades of a major Atlantic endemic Vibrio parahaemolyticus pathogen lineage by independent acquisition of related pathogenicity islands.</title>
        <authorList>
            <person name="Xu F."/>
            <person name="Gonzalez-Escalona N."/>
            <person name="Drees K.P."/>
            <person name="Sebra R.P."/>
            <person name="Cooper V.S."/>
            <person name="Jones S.H."/>
            <person name="Whistler C.A."/>
        </authorList>
    </citation>
    <scope>NUCLEOTIDE SEQUENCE [LARGE SCALE GENOMIC DNA]</scope>
    <source>
        <strain evidence="25 26">MAVP-3</strain>
    </source>
</reference>
<name>A0A0L8TKI1_VIBPH</name>
<comment type="catalytic activity">
    <reaction evidence="22">
        <text>dodecanoyl-CoA + H2O = dodecanoate + CoA + H(+)</text>
        <dbReference type="Rhea" id="RHEA:30135"/>
        <dbReference type="ChEBI" id="CHEBI:15377"/>
        <dbReference type="ChEBI" id="CHEBI:15378"/>
        <dbReference type="ChEBI" id="CHEBI:18262"/>
        <dbReference type="ChEBI" id="CHEBI:57287"/>
        <dbReference type="ChEBI" id="CHEBI:57375"/>
    </reaction>
    <physiologicalReaction direction="left-to-right" evidence="22">
        <dbReference type="Rhea" id="RHEA:30136"/>
    </physiologicalReaction>
</comment>
<evidence type="ECO:0000256" key="18">
    <source>
        <dbReference type="ARBA" id="ARBA00043210"/>
    </source>
</evidence>
<evidence type="ECO:0000256" key="15">
    <source>
        <dbReference type="ARBA" id="ARBA00038456"/>
    </source>
</evidence>
<evidence type="ECO:0000256" key="2">
    <source>
        <dbReference type="ARBA" id="ARBA00004496"/>
    </source>
</evidence>
<evidence type="ECO:0000313" key="25">
    <source>
        <dbReference type="EMBL" id="OXE33207.1"/>
    </source>
</evidence>
<keyword evidence="8" id="KW-0276">Fatty acid metabolism</keyword>
<dbReference type="Proteomes" id="UP000214596">
    <property type="component" value="Unassembled WGS sequence"/>
</dbReference>
<dbReference type="InterPro" id="IPR052365">
    <property type="entry name" value="THEM4/THEM5_acyl-CoA_thioest"/>
</dbReference>
<comment type="catalytic activity">
    <reaction evidence="20">
        <text>hexadecanoyl-CoA + H2O = hexadecanoate + CoA + H(+)</text>
        <dbReference type="Rhea" id="RHEA:16645"/>
        <dbReference type="ChEBI" id="CHEBI:7896"/>
        <dbReference type="ChEBI" id="CHEBI:15377"/>
        <dbReference type="ChEBI" id="CHEBI:15378"/>
        <dbReference type="ChEBI" id="CHEBI:57287"/>
        <dbReference type="ChEBI" id="CHEBI:57379"/>
        <dbReference type="EC" id="3.1.2.2"/>
    </reaction>
    <physiologicalReaction direction="left-to-right" evidence="20">
        <dbReference type="Rhea" id="RHEA:16646"/>
    </physiologicalReaction>
</comment>
<evidence type="ECO:0000256" key="3">
    <source>
        <dbReference type="ARBA" id="ARBA00004632"/>
    </source>
</evidence>
<sequence>MSANSHFHSTHESHYQCAVCSSIDANPNSLAVNYQCLADSSVVGEFHVLPRHQGYTDLLHGGIASSLLDGAMTHCLLFRDIQALTAQLDVRYHAPIELDEHVTITAHCEGERRGIYQLVAQLLVNNEVRVTAKGKFIRPKEA</sequence>
<comment type="catalytic activity">
    <reaction evidence="23">
        <text>tetradecanoyl-CoA + H2O = tetradecanoate + CoA + H(+)</text>
        <dbReference type="Rhea" id="RHEA:40119"/>
        <dbReference type="ChEBI" id="CHEBI:15377"/>
        <dbReference type="ChEBI" id="CHEBI:15378"/>
        <dbReference type="ChEBI" id="CHEBI:30807"/>
        <dbReference type="ChEBI" id="CHEBI:57287"/>
        <dbReference type="ChEBI" id="CHEBI:57385"/>
    </reaction>
    <physiologicalReaction direction="left-to-right" evidence="23">
        <dbReference type="Rhea" id="RHEA:40120"/>
    </physiologicalReaction>
</comment>
<keyword evidence="7" id="KW-0378">Hydrolase</keyword>
<dbReference type="InterPro" id="IPR006683">
    <property type="entry name" value="Thioestr_dom"/>
</dbReference>
<dbReference type="PANTHER" id="PTHR12418:SF19">
    <property type="entry name" value="ACYL-COENZYME A THIOESTERASE THEM4"/>
    <property type="match status" value="1"/>
</dbReference>
<evidence type="ECO:0000256" key="21">
    <source>
        <dbReference type="ARBA" id="ARBA00047969"/>
    </source>
</evidence>
<dbReference type="RefSeq" id="WP_005454293.1">
    <property type="nucleotide sequence ID" value="NZ_CANUHV010000041.1"/>
</dbReference>
<keyword evidence="11" id="KW-0472">Membrane</keyword>
<evidence type="ECO:0000256" key="5">
    <source>
        <dbReference type="ARBA" id="ARBA00022490"/>
    </source>
</evidence>
<evidence type="ECO:0000256" key="11">
    <source>
        <dbReference type="ARBA" id="ARBA00023136"/>
    </source>
</evidence>
<evidence type="ECO:0000256" key="13">
    <source>
        <dbReference type="ARBA" id="ARBA00035852"/>
    </source>
</evidence>
<keyword evidence="10" id="KW-0443">Lipid metabolism</keyword>
<keyword evidence="12" id="KW-0966">Cell projection</keyword>
<evidence type="ECO:0000256" key="8">
    <source>
        <dbReference type="ARBA" id="ARBA00022832"/>
    </source>
</evidence>
<dbReference type="CDD" id="cd03443">
    <property type="entry name" value="PaaI_thioesterase"/>
    <property type="match status" value="1"/>
</dbReference>
<protein>
    <recommendedName>
        <fullName evidence="17">Acyl-coenzyme A thioesterase THEM4</fullName>
        <ecNumber evidence="16">3.1.2.2</ecNumber>
    </recommendedName>
    <alternativeName>
        <fullName evidence="18">Thioesterase superfamily member 4</fullName>
    </alternativeName>
</protein>
<proteinExistence type="inferred from homology"/>
<accession>A0A0L8TKI1</accession>
<evidence type="ECO:0000259" key="24">
    <source>
        <dbReference type="Pfam" id="PF03061"/>
    </source>
</evidence>
<comment type="catalytic activity">
    <reaction evidence="19">
        <text>octanoyl-CoA + H2O = octanoate + CoA + H(+)</text>
        <dbReference type="Rhea" id="RHEA:30143"/>
        <dbReference type="ChEBI" id="CHEBI:15377"/>
        <dbReference type="ChEBI" id="CHEBI:15378"/>
        <dbReference type="ChEBI" id="CHEBI:25646"/>
        <dbReference type="ChEBI" id="CHEBI:57287"/>
        <dbReference type="ChEBI" id="CHEBI:57386"/>
    </reaction>
    <physiologicalReaction direction="left-to-right" evidence="19">
        <dbReference type="Rhea" id="RHEA:30144"/>
    </physiologicalReaction>
</comment>
<dbReference type="STRING" id="670.ACZ92_07040"/>
<dbReference type="GeneID" id="1191464"/>
<dbReference type="AlphaFoldDB" id="A0A0L8TKI1"/>
<dbReference type="GO" id="GO:0005737">
    <property type="term" value="C:cytoplasm"/>
    <property type="evidence" value="ECO:0007669"/>
    <property type="project" value="UniProtKB-SubCell"/>
</dbReference>
<evidence type="ECO:0000256" key="6">
    <source>
        <dbReference type="ARBA" id="ARBA00022703"/>
    </source>
</evidence>
<dbReference type="InterPro" id="IPR029069">
    <property type="entry name" value="HotDog_dom_sf"/>
</dbReference>
<evidence type="ECO:0000256" key="1">
    <source>
        <dbReference type="ARBA" id="ARBA00004170"/>
    </source>
</evidence>
<evidence type="ECO:0000256" key="19">
    <source>
        <dbReference type="ARBA" id="ARBA00047588"/>
    </source>
</evidence>
<dbReference type="PANTHER" id="PTHR12418">
    <property type="entry name" value="ACYL-COENZYME A THIOESTERASE THEM4"/>
    <property type="match status" value="1"/>
</dbReference>
<evidence type="ECO:0000256" key="17">
    <source>
        <dbReference type="ARBA" id="ARBA00040123"/>
    </source>
</evidence>
<dbReference type="OMA" id="DGAMTHC"/>
<comment type="subcellular location">
    <subcellularLocation>
        <location evidence="3">Cell projection</location>
        <location evidence="3">Ruffle membrane</location>
    </subcellularLocation>
    <subcellularLocation>
        <location evidence="2">Cytoplasm</location>
    </subcellularLocation>
    <subcellularLocation>
        <location evidence="1">Membrane</location>
        <topology evidence="1">Peripheral membrane protein</topology>
    </subcellularLocation>
</comment>
<comment type="catalytic activity">
    <reaction evidence="13">
        <text>(5Z,8Z,11Z,14Z)-eicosatetraenoyl-CoA + H2O = (5Z,8Z,11Z,14Z)-eicosatetraenoate + CoA + H(+)</text>
        <dbReference type="Rhea" id="RHEA:40151"/>
        <dbReference type="ChEBI" id="CHEBI:15377"/>
        <dbReference type="ChEBI" id="CHEBI:15378"/>
        <dbReference type="ChEBI" id="CHEBI:32395"/>
        <dbReference type="ChEBI" id="CHEBI:57287"/>
        <dbReference type="ChEBI" id="CHEBI:57368"/>
    </reaction>
    <physiologicalReaction direction="left-to-right" evidence="13">
        <dbReference type="Rhea" id="RHEA:40152"/>
    </physiologicalReaction>
</comment>
<evidence type="ECO:0000256" key="12">
    <source>
        <dbReference type="ARBA" id="ARBA00023273"/>
    </source>
</evidence>
<evidence type="ECO:0000313" key="26">
    <source>
        <dbReference type="Proteomes" id="UP000214596"/>
    </source>
</evidence>
<comment type="similarity">
    <text evidence="15">Belongs to the THEM4/THEM5 thioesterase family.</text>
</comment>
<dbReference type="GO" id="GO:0016790">
    <property type="term" value="F:thiolester hydrolase activity"/>
    <property type="evidence" value="ECO:0007669"/>
    <property type="project" value="UniProtKB-ARBA"/>
</dbReference>
<keyword evidence="5" id="KW-0963">Cytoplasm</keyword>
<evidence type="ECO:0000256" key="10">
    <source>
        <dbReference type="ARBA" id="ARBA00023098"/>
    </source>
</evidence>
<gene>
    <name evidence="25" type="ORF">CA163_08750</name>
</gene>
<keyword evidence="4" id="KW-1003">Cell membrane</keyword>
<keyword evidence="9" id="KW-0809">Transit peptide</keyword>
<dbReference type="SUPFAM" id="SSF54637">
    <property type="entry name" value="Thioesterase/thiol ester dehydrase-isomerase"/>
    <property type="match status" value="1"/>
</dbReference>
<evidence type="ECO:0000256" key="23">
    <source>
        <dbReference type="ARBA" id="ARBA00048180"/>
    </source>
</evidence>
<dbReference type="GO" id="GO:0006631">
    <property type="term" value="P:fatty acid metabolic process"/>
    <property type="evidence" value="ECO:0007669"/>
    <property type="project" value="UniProtKB-KW"/>
</dbReference>
<organism evidence="25 26">
    <name type="scientific">Vibrio parahaemolyticus</name>
    <dbReference type="NCBI Taxonomy" id="670"/>
    <lineage>
        <taxon>Bacteria</taxon>
        <taxon>Pseudomonadati</taxon>
        <taxon>Pseudomonadota</taxon>
        <taxon>Gammaproteobacteria</taxon>
        <taxon>Vibrionales</taxon>
        <taxon>Vibrionaceae</taxon>
        <taxon>Vibrio</taxon>
    </lineage>
</organism>
<comment type="catalytic activity">
    <reaction evidence="21">
        <text>decanoyl-CoA + H2O = decanoate + CoA + H(+)</text>
        <dbReference type="Rhea" id="RHEA:40059"/>
        <dbReference type="ChEBI" id="CHEBI:15377"/>
        <dbReference type="ChEBI" id="CHEBI:15378"/>
        <dbReference type="ChEBI" id="CHEBI:27689"/>
        <dbReference type="ChEBI" id="CHEBI:57287"/>
        <dbReference type="ChEBI" id="CHEBI:61430"/>
    </reaction>
    <physiologicalReaction direction="left-to-right" evidence="21">
        <dbReference type="Rhea" id="RHEA:40060"/>
    </physiologicalReaction>
</comment>
<dbReference type="EC" id="3.1.2.2" evidence="16"/>
<evidence type="ECO:0000256" key="20">
    <source>
        <dbReference type="ARBA" id="ARBA00047734"/>
    </source>
</evidence>
<feature type="domain" description="Thioesterase" evidence="24">
    <location>
        <begin position="59"/>
        <end position="109"/>
    </location>
</feature>
<dbReference type="OrthoDB" id="6624918at2"/>
<evidence type="ECO:0000256" key="14">
    <source>
        <dbReference type="ARBA" id="ARBA00037002"/>
    </source>
</evidence>
<evidence type="ECO:0000256" key="9">
    <source>
        <dbReference type="ARBA" id="ARBA00022946"/>
    </source>
</evidence>
<evidence type="ECO:0000256" key="4">
    <source>
        <dbReference type="ARBA" id="ARBA00022475"/>
    </source>
</evidence>
<evidence type="ECO:0000256" key="7">
    <source>
        <dbReference type="ARBA" id="ARBA00022801"/>
    </source>
</evidence>
<dbReference type="Pfam" id="PF03061">
    <property type="entry name" value="4HBT"/>
    <property type="match status" value="1"/>
</dbReference>
<evidence type="ECO:0000256" key="22">
    <source>
        <dbReference type="ARBA" id="ARBA00048074"/>
    </source>
</evidence>
<dbReference type="GO" id="GO:0016020">
    <property type="term" value="C:membrane"/>
    <property type="evidence" value="ECO:0007669"/>
    <property type="project" value="UniProtKB-SubCell"/>
</dbReference>
<keyword evidence="6" id="KW-0053">Apoptosis</keyword>
<dbReference type="EMBL" id="NIXT01000376">
    <property type="protein sequence ID" value="OXE33207.1"/>
    <property type="molecule type" value="Genomic_DNA"/>
</dbReference>
<comment type="caution">
    <text evidence="25">The sequence shown here is derived from an EMBL/GenBank/DDBJ whole genome shotgun (WGS) entry which is preliminary data.</text>
</comment>
<evidence type="ECO:0000256" key="16">
    <source>
        <dbReference type="ARBA" id="ARBA00038848"/>
    </source>
</evidence>
<dbReference type="Gene3D" id="3.10.129.10">
    <property type="entry name" value="Hotdog Thioesterase"/>
    <property type="match status" value="1"/>
</dbReference>
<comment type="catalytic activity">
    <reaction evidence="14">
        <text>(9Z)-octadecenoyl-CoA + H2O = (9Z)-octadecenoate + CoA + H(+)</text>
        <dbReference type="Rhea" id="RHEA:40139"/>
        <dbReference type="ChEBI" id="CHEBI:15377"/>
        <dbReference type="ChEBI" id="CHEBI:15378"/>
        <dbReference type="ChEBI" id="CHEBI:30823"/>
        <dbReference type="ChEBI" id="CHEBI:57287"/>
        <dbReference type="ChEBI" id="CHEBI:57387"/>
    </reaction>
    <physiologicalReaction direction="left-to-right" evidence="14">
        <dbReference type="Rhea" id="RHEA:40140"/>
    </physiologicalReaction>
</comment>